<gene>
    <name evidence="1" type="ORF">BLL52_2024</name>
</gene>
<dbReference type="AlphaFoldDB" id="A0A1Q8YCQ1"/>
<reference evidence="1 2" key="1">
    <citation type="submission" date="2017-01" db="EMBL/GenBank/DDBJ databases">
        <title>Genome sequence of Rhodoferax antarcticus ANT.BR, a psychrophilic purple nonsulfur bacterium from an Antarctic microbial mat.</title>
        <authorList>
            <person name="Baker J."/>
            <person name="Riester C."/>
            <person name="Skinner B."/>
            <person name="Newell A."/>
            <person name="Swingley W."/>
            <person name="Madigan M."/>
            <person name="Jung D."/>
            <person name="Asao M."/>
            <person name="Chen M."/>
            <person name="Loughlin P."/>
            <person name="Pan H."/>
            <person name="Lin S."/>
            <person name="Li N."/>
            <person name="Shaw J."/>
            <person name="Prado M."/>
            <person name="Sherman C."/>
            <person name="Li X."/>
            <person name="Tang J."/>
            <person name="Blankenship R."/>
            <person name="Zhao T."/>
            <person name="Touchman J."/>
            <person name="Sattley M."/>
        </authorList>
    </citation>
    <scope>NUCLEOTIDE SEQUENCE [LARGE SCALE GENOMIC DNA]</scope>
    <source>
        <strain evidence="1 2">ANT.BR</strain>
    </source>
</reference>
<protein>
    <submittedName>
        <fullName evidence="1">Uncharacterized protein</fullName>
    </submittedName>
</protein>
<proteinExistence type="predicted"/>
<dbReference type="EMBL" id="MSYM01000013">
    <property type="protein sequence ID" value="OLP05797.1"/>
    <property type="molecule type" value="Genomic_DNA"/>
</dbReference>
<evidence type="ECO:0000313" key="1">
    <source>
        <dbReference type="EMBL" id="OLP05797.1"/>
    </source>
</evidence>
<name>A0A1Q8YCQ1_9BURK</name>
<keyword evidence="2" id="KW-1185">Reference proteome</keyword>
<accession>A0A1Q8YCQ1</accession>
<organism evidence="1 2">
    <name type="scientific">Rhodoferax antarcticus ANT.BR</name>
    <dbReference type="NCBI Taxonomy" id="1111071"/>
    <lineage>
        <taxon>Bacteria</taxon>
        <taxon>Pseudomonadati</taxon>
        <taxon>Pseudomonadota</taxon>
        <taxon>Betaproteobacteria</taxon>
        <taxon>Burkholderiales</taxon>
        <taxon>Comamonadaceae</taxon>
        <taxon>Rhodoferax</taxon>
    </lineage>
</organism>
<sequence length="44" mass="5133">MVALEINASFVIRDASCQTRHGDWVMRMRLRGEITRKTDESVRP</sequence>
<comment type="caution">
    <text evidence="1">The sequence shown here is derived from an EMBL/GenBank/DDBJ whole genome shotgun (WGS) entry which is preliminary data.</text>
</comment>
<dbReference type="Proteomes" id="UP000185911">
    <property type="component" value="Unassembled WGS sequence"/>
</dbReference>
<evidence type="ECO:0000313" key="2">
    <source>
        <dbReference type="Proteomes" id="UP000185911"/>
    </source>
</evidence>